<evidence type="ECO:0000313" key="4">
    <source>
        <dbReference type="Proteomes" id="UP000602510"/>
    </source>
</evidence>
<dbReference type="GO" id="GO:0005524">
    <property type="term" value="F:ATP binding"/>
    <property type="evidence" value="ECO:0007669"/>
    <property type="project" value="InterPro"/>
</dbReference>
<feature type="region of interest" description="Disordered" evidence="1">
    <location>
        <begin position="374"/>
        <end position="425"/>
    </location>
</feature>
<dbReference type="Proteomes" id="UP000602510">
    <property type="component" value="Unassembled WGS sequence"/>
</dbReference>
<accession>A0A833T0D9</accession>
<feature type="compositionally biased region" description="Basic and acidic residues" evidence="1">
    <location>
        <begin position="377"/>
        <end position="386"/>
    </location>
</feature>
<dbReference type="EMBL" id="WSZM01000568">
    <property type="protein sequence ID" value="KAF4031586.1"/>
    <property type="molecule type" value="Genomic_DNA"/>
</dbReference>
<name>A0A833T0D9_PHYIN</name>
<keyword evidence="4" id="KW-1185">Reference proteome</keyword>
<gene>
    <name evidence="3" type="ORF">GN244_ATG16576</name>
</gene>
<comment type="caution">
    <text evidence="3">The sequence shown here is derived from an EMBL/GenBank/DDBJ whole genome shotgun (WGS) entry which is preliminary data.</text>
</comment>
<dbReference type="InterPro" id="IPR000719">
    <property type="entry name" value="Prot_kinase_dom"/>
</dbReference>
<dbReference type="InterPro" id="IPR011009">
    <property type="entry name" value="Kinase-like_dom_sf"/>
</dbReference>
<proteinExistence type="predicted"/>
<dbReference type="AlphaFoldDB" id="A0A833T0D9"/>
<organism evidence="3 4">
    <name type="scientific">Phytophthora infestans</name>
    <name type="common">Potato late blight agent</name>
    <name type="synonym">Botrytis infestans</name>
    <dbReference type="NCBI Taxonomy" id="4787"/>
    <lineage>
        <taxon>Eukaryota</taxon>
        <taxon>Sar</taxon>
        <taxon>Stramenopiles</taxon>
        <taxon>Oomycota</taxon>
        <taxon>Peronosporomycetes</taxon>
        <taxon>Peronosporales</taxon>
        <taxon>Peronosporaceae</taxon>
        <taxon>Phytophthora</taxon>
    </lineage>
</organism>
<dbReference type="PROSITE" id="PS50011">
    <property type="entry name" value="PROTEIN_KINASE_DOM"/>
    <property type="match status" value="1"/>
</dbReference>
<reference evidence="3" key="1">
    <citation type="submission" date="2020-04" db="EMBL/GenBank/DDBJ databases">
        <title>Hybrid Assembly of Korean Phytophthora infestans isolates.</title>
        <authorList>
            <person name="Prokchorchik M."/>
            <person name="Lee Y."/>
            <person name="Seo J."/>
            <person name="Cho J.-H."/>
            <person name="Park Y.-E."/>
            <person name="Jang D.-C."/>
            <person name="Im J.-S."/>
            <person name="Choi J.-G."/>
            <person name="Park H.-J."/>
            <person name="Lee G.-B."/>
            <person name="Lee Y.-G."/>
            <person name="Hong S.-Y."/>
            <person name="Cho K."/>
            <person name="Sohn K.H."/>
        </authorList>
    </citation>
    <scope>NUCLEOTIDE SEQUENCE</scope>
    <source>
        <strain evidence="3">KR_1_A1</strain>
    </source>
</reference>
<feature type="domain" description="Protein kinase" evidence="2">
    <location>
        <begin position="19"/>
        <end position="309"/>
    </location>
</feature>
<dbReference type="GO" id="GO:0004672">
    <property type="term" value="F:protein kinase activity"/>
    <property type="evidence" value="ECO:0007669"/>
    <property type="project" value="InterPro"/>
</dbReference>
<dbReference type="Gene3D" id="1.10.510.10">
    <property type="entry name" value="Transferase(Phosphotransferase) domain 1"/>
    <property type="match status" value="1"/>
</dbReference>
<evidence type="ECO:0000256" key="1">
    <source>
        <dbReference type="SAM" id="MobiDB-lite"/>
    </source>
</evidence>
<dbReference type="SUPFAM" id="SSF56112">
    <property type="entry name" value="Protein kinase-like (PK-like)"/>
    <property type="match status" value="1"/>
</dbReference>
<evidence type="ECO:0000259" key="2">
    <source>
        <dbReference type="PROSITE" id="PS50011"/>
    </source>
</evidence>
<sequence>MQGGDSGRGADEVEAFKLPVAAENIASGRLGGIYKALDRKTGRMLAVECIDVDTAAESQVGTIPAQAVQRVLEADLKRCAITGEDEGRHVFCYESVVCSGSRVYLRSTSSVIGSLASLQKDFERLHPLAIKQYVYQIVRGLHELHKVGISCGGLSLSSVLLCGGNLTKVAAWFPSTQASKTLQSQGILSDRQFHRSTFSLQGASDEFVQDVRSVAYVMVEMLTGLRVHGSLMEKRSLLSKVALDSPEHQFLSNVLALIPLKDLLAHPYFSAVSPERNQVLETTPEQRHIVGILTNQELIKCQTLEHQYLQQIRAWHTQFEKKYRRKPKPVDRPGGIVRLQGRCQALKERMEELNNRSATSHGSDYQMIAVDDTPQTQHEDQEKFVDGEAGSPVASEGSRSDLFDRSGGNRSPAQKAFLNRFGSPQ</sequence>
<dbReference type="SMART" id="SM00220">
    <property type="entry name" value="S_TKc"/>
    <property type="match status" value="1"/>
</dbReference>
<protein>
    <recommendedName>
        <fullName evidence="2">Protein kinase domain-containing protein</fullName>
    </recommendedName>
</protein>
<evidence type="ECO:0000313" key="3">
    <source>
        <dbReference type="EMBL" id="KAF4031586.1"/>
    </source>
</evidence>